<dbReference type="Gene3D" id="1.10.420.10">
    <property type="entry name" value="Peroxidase, domain 2"/>
    <property type="match status" value="1"/>
</dbReference>
<comment type="cofactor">
    <cofactor evidence="17 20">
        <name>Ca(2+)</name>
        <dbReference type="ChEBI" id="CHEBI:29108"/>
    </cofactor>
    <text evidence="17 20">Binds 2 calcium ions per subunit.</text>
</comment>
<evidence type="ECO:0000256" key="12">
    <source>
        <dbReference type="ARBA" id="ARBA00023004"/>
    </source>
</evidence>
<dbReference type="OMA" id="TMIIMAS"/>
<comment type="cofactor">
    <cofactor evidence="17 20">
        <name>heme b</name>
        <dbReference type="ChEBI" id="CHEBI:60344"/>
    </cofactor>
    <text evidence="17 20">Binds 1 heme b (iron(II)-protoporphyrin IX) group per subunit.</text>
</comment>
<dbReference type="PROSITE" id="PS50873">
    <property type="entry name" value="PEROXIDASE_4"/>
    <property type="match status" value="1"/>
</dbReference>
<evidence type="ECO:0000256" key="4">
    <source>
        <dbReference type="ARBA" id="ARBA00006873"/>
    </source>
</evidence>
<comment type="subcellular location">
    <subcellularLocation>
        <location evidence="3 20">Secreted</location>
    </subcellularLocation>
</comment>
<feature type="binding site" evidence="17">
    <location>
        <position position="208"/>
    </location>
    <ligand>
        <name>Ca(2+)</name>
        <dbReference type="ChEBI" id="CHEBI:29108"/>
        <label>2</label>
    </ligand>
</feature>
<evidence type="ECO:0000256" key="14">
    <source>
        <dbReference type="ARBA" id="ARBA00023180"/>
    </source>
</evidence>
<keyword evidence="13 19" id="KW-1015">Disulfide bond</keyword>
<dbReference type="FunFam" id="1.10.520.10:FF:000009">
    <property type="entry name" value="Peroxidase"/>
    <property type="match status" value="1"/>
</dbReference>
<evidence type="ECO:0000256" key="17">
    <source>
        <dbReference type="PIRSR" id="PIRSR600823-3"/>
    </source>
</evidence>
<dbReference type="EMBL" id="CM002291">
    <property type="protein sequence ID" value="ESW23965.1"/>
    <property type="molecule type" value="Genomic_DNA"/>
</dbReference>
<keyword evidence="12 17" id="KW-0408">Iron</keyword>
<feature type="chain" id="PRO_5005149044" description="Peroxidase" evidence="20">
    <location>
        <begin position="28"/>
        <end position="358"/>
    </location>
</feature>
<keyword evidence="10 17" id="KW-0106">Calcium</keyword>
<feature type="binding site" evidence="16">
    <location>
        <position position="177"/>
    </location>
    <ligand>
        <name>substrate</name>
    </ligand>
</feature>
<dbReference type="SUPFAM" id="SSF48113">
    <property type="entry name" value="Heme-dependent peroxidases"/>
    <property type="match status" value="1"/>
</dbReference>
<keyword evidence="23" id="KW-1185">Reference proteome</keyword>
<dbReference type="PRINTS" id="PR00461">
    <property type="entry name" value="PLPEROXIDASE"/>
</dbReference>
<feature type="binding site" evidence="17">
    <location>
        <position position="102"/>
    </location>
    <ligand>
        <name>Ca(2+)</name>
        <dbReference type="ChEBI" id="CHEBI:29108"/>
        <label>1</label>
    </ligand>
</feature>
<keyword evidence="20" id="KW-0376">Hydrogen peroxide</keyword>
<dbReference type="GO" id="GO:0042744">
    <property type="term" value="P:hydrogen peroxide catabolic process"/>
    <property type="evidence" value="ECO:0007669"/>
    <property type="project" value="UniProtKB-KW"/>
</dbReference>
<dbReference type="InterPro" id="IPR000823">
    <property type="entry name" value="Peroxidase_pln"/>
</dbReference>
<feature type="signal peptide" evidence="20">
    <location>
        <begin position="1"/>
        <end position="27"/>
    </location>
</feature>
<feature type="active site" description="Proton acceptor" evidence="15">
    <location>
        <position position="81"/>
    </location>
</feature>
<evidence type="ECO:0000256" key="11">
    <source>
        <dbReference type="ARBA" id="ARBA00023002"/>
    </source>
</evidence>
<dbReference type="InterPro" id="IPR002016">
    <property type="entry name" value="Haem_peroxidase"/>
</dbReference>
<evidence type="ECO:0000256" key="6">
    <source>
        <dbReference type="ARBA" id="ARBA00022559"/>
    </source>
</evidence>
<keyword evidence="8 17" id="KW-0479">Metal-binding</keyword>
<feature type="binding site" evidence="17">
    <location>
        <position position="87"/>
    </location>
    <ligand>
        <name>Ca(2+)</name>
        <dbReference type="ChEBI" id="CHEBI:29108"/>
        <label>1</label>
    </ligand>
</feature>
<keyword evidence="7 20" id="KW-0349">Heme</keyword>
<dbReference type="STRING" id="3885.V7C3V1"/>
<dbReference type="PANTHER" id="PTHR31517">
    <property type="match status" value="1"/>
</dbReference>
<feature type="disulfide bond" evidence="19">
    <location>
        <begin position="83"/>
        <end position="88"/>
    </location>
</feature>
<dbReference type="GO" id="GO:0020037">
    <property type="term" value="F:heme binding"/>
    <property type="evidence" value="ECO:0007669"/>
    <property type="project" value="UniProtKB-UniRule"/>
</dbReference>
<feature type="binding site" evidence="17">
    <location>
        <position position="91"/>
    </location>
    <ligand>
        <name>Ca(2+)</name>
        <dbReference type="ChEBI" id="CHEBI:29108"/>
        <label>1</label>
    </ligand>
</feature>
<feature type="disulfide bond" evidence="19">
    <location>
        <begin position="136"/>
        <end position="330"/>
    </location>
</feature>
<name>V7C3V1_PHAVU</name>
<dbReference type="GO" id="GO:0005576">
    <property type="term" value="C:extracellular region"/>
    <property type="evidence" value="ECO:0007669"/>
    <property type="project" value="UniProtKB-SubCell"/>
</dbReference>
<evidence type="ECO:0000256" key="20">
    <source>
        <dbReference type="RuleBase" id="RU362060"/>
    </source>
</evidence>
<evidence type="ECO:0000256" key="15">
    <source>
        <dbReference type="PIRSR" id="PIRSR600823-1"/>
    </source>
</evidence>
<dbReference type="PROSITE" id="PS00435">
    <property type="entry name" value="PEROXIDASE_1"/>
    <property type="match status" value="1"/>
</dbReference>
<dbReference type="PANTHER" id="PTHR31517:SF81">
    <property type="entry name" value="PEROXIDASE"/>
    <property type="match status" value="1"/>
</dbReference>
<dbReference type="InterPro" id="IPR019793">
    <property type="entry name" value="Peroxidases_heam-ligand_BS"/>
</dbReference>
<feature type="binding site" description="axial binding residue" evidence="17">
    <location>
        <position position="207"/>
    </location>
    <ligand>
        <name>heme b</name>
        <dbReference type="ChEBI" id="CHEBI:60344"/>
    </ligand>
    <ligandPart>
        <name>Fe</name>
        <dbReference type="ChEBI" id="CHEBI:18248"/>
    </ligandPart>
</feature>
<comment type="similarity">
    <text evidence="4">Belongs to the peroxidase family. Ascorbate peroxidase subfamily.</text>
</comment>
<evidence type="ECO:0000256" key="9">
    <source>
        <dbReference type="ARBA" id="ARBA00022729"/>
    </source>
</evidence>
<reference evidence="23" key="1">
    <citation type="journal article" date="2014" name="Nat. Genet.">
        <title>A reference genome for common bean and genome-wide analysis of dual domestications.</title>
        <authorList>
            <person name="Schmutz J."/>
            <person name="McClean P.E."/>
            <person name="Mamidi S."/>
            <person name="Wu G.A."/>
            <person name="Cannon S.B."/>
            <person name="Grimwood J."/>
            <person name="Jenkins J."/>
            <person name="Shu S."/>
            <person name="Song Q."/>
            <person name="Chavarro C."/>
            <person name="Torres-Torres M."/>
            <person name="Geffroy V."/>
            <person name="Moghaddam S.M."/>
            <person name="Gao D."/>
            <person name="Abernathy B."/>
            <person name="Barry K."/>
            <person name="Blair M."/>
            <person name="Brick M.A."/>
            <person name="Chovatia M."/>
            <person name="Gepts P."/>
            <person name="Goodstein D.M."/>
            <person name="Gonzales M."/>
            <person name="Hellsten U."/>
            <person name="Hyten D.L."/>
            <person name="Jia G."/>
            <person name="Kelly J.D."/>
            <person name="Kudrna D."/>
            <person name="Lee R."/>
            <person name="Richard M.M."/>
            <person name="Miklas P.N."/>
            <person name="Osorno J.M."/>
            <person name="Rodrigues J."/>
            <person name="Thareau V."/>
            <person name="Urrea C.A."/>
            <person name="Wang M."/>
            <person name="Yu Y."/>
            <person name="Zhang M."/>
            <person name="Wing R.A."/>
            <person name="Cregan P.B."/>
            <person name="Rokhsar D.S."/>
            <person name="Jackson S.A."/>
        </authorList>
    </citation>
    <scope>NUCLEOTIDE SEQUENCE [LARGE SCALE GENOMIC DNA]</scope>
    <source>
        <strain evidence="23">cv. G19833</strain>
    </source>
</reference>
<evidence type="ECO:0000313" key="22">
    <source>
        <dbReference type="EMBL" id="ESW23965.1"/>
    </source>
</evidence>
<dbReference type="eggNOG" id="ENOG502QT8W">
    <property type="taxonomic scope" value="Eukaryota"/>
</dbReference>
<evidence type="ECO:0000256" key="7">
    <source>
        <dbReference type="ARBA" id="ARBA00022617"/>
    </source>
</evidence>
<feature type="binding site" evidence="17">
    <location>
        <position position="89"/>
    </location>
    <ligand>
        <name>Ca(2+)</name>
        <dbReference type="ChEBI" id="CHEBI:29108"/>
        <label>1</label>
    </ligand>
</feature>
<dbReference type="PROSITE" id="PS00436">
    <property type="entry name" value="PEROXIDASE_2"/>
    <property type="match status" value="1"/>
</dbReference>
<dbReference type="GO" id="GO:0140825">
    <property type="term" value="F:lactoperoxidase activity"/>
    <property type="evidence" value="ECO:0007669"/>
    <property type="project" value="UniProtKB-EC"/>
</dbReference>
<comment type="similarity">
    <text evidence="20">Belongs to the peroxidase family. Classical plant (class III) peroxidase subfamily.</text>
</comment>
<evidence type="ECO:0000256" key="19">
    <source>
        <dbReference type="PIRSR" id="PIRSR600823-5"/>
    </source>
</evidence>
<evidence type="ECO:0000256" key="16">
    <source>
        <dbReference type="PIRSR" id="PIRSR600823-2"/>
    </source>
</evidence>
<evidence type="ECO:0000256" key="8">
    <source>
        <dbReference type="ARBA" id="ARBA00022723"/>
    </source>
</evidence>
<dbReference type="GO" id="GO:0006979">
    <property type="term" value="P:response to oxidative stress"/>
    <property type="evidence" value="ECO:0007669"/>
    <property type="project" value="UniProtKB-UniRule"/>
</dbReference>
<dbReference type="GO" id="GO:0046872">
    <property type="term" value="F:metal ion binding"/>
    <property type="evidence" value="ECO:0007669"/>
    <property type="project" value="UniProtKB-UniRule"/>
</dbReference>
<dbReference type="InterPro" id="IPR033905">
    <property type="entry name" value="Secretory_peroxidase"/>
</dbReference>
<gene>
    <name evidence="22" type="ORF">PHAVU_004G090800g</name>
</gene>
<accession>V7C3V1</accession>
<feature type="binding site" evidence="17">
    <location>
        <position position="255"/>
    </location>
    <ligand>
        <name>Ca(2+)</name>
        <dbReference type="ChEBI" id="CHEBI:29108"/>
        <label>2</label>
    </ligand>
</feature>
<proteinExistence type="inferred from homology"/>
<comment type="catalytic activity">
    <reaction evidence="1 20">
        <text>2 a phenolic donor + H2O2 = 2 a phenolic radical donor + 2 H2O</text>
        <dbReference type="Rhea" id="RHEA:56136"/>
        <dbReference type="ChEBI" id="CHEBI:15377"/>
        <dbReference type="ChEBI" id="CHEBI:16240"/>
        <dbReference type="ChEBI" id="CHEBI:139520"/>
        <dbReference type="ChEBI" id="CHEBI:139521"/>
        <dbReference type="EC" id="1.11.1.7"/>
    </reaction>
</comment>
<dbReference type="FunFam" id="1.10.420.10:FF:000006">
    <property type="entry name" value="Peroxidase"/>
    <property type="match status" value="1"/>
</dbReference>
<feature type="disulfide bond" evidence="19">
    <location>
        <begin position="50"/>
        <end position="130"/>
    </location>
</feature>
<feature type="domain" description="Plant heme peroxidase family profile" evidence="21">
    <location>
        <begin position="39"/>
        <end position="334"/>
    </location>
</feature>
<feature type="site" description="Transition state stabilizer" evidence="18">
    <location>
        <position position="77"/>
    </location>
</feature>
<feature type="binding site" evidence="17">
    <location>
        <position position="82"/>
    </location>
    <ligand>
        <name>Ca(2+)</name>
        <dbReference type="ChEBI" id="CHEBI:29108"/>
        <label>1</label>
    </ligand>
</feature>
<dbReference type="InterPro" id="IPR010255">
    <property type="entry name" value="Haem_peroxidase_sf"/>
</dbReference>
<keyword evidence="20" id="KW-0964">Secreted</keyword>
<organism evidence="22 23">
    <name type="scientific">Phaseolus vulgaris</name>
    <name type="common">Kidney bean</name>
    <name type="synonym">French bean</name>
    <dbReference type="NCBI Taxonomy" id="3885"/>
    <lineage>
        <taxon>Eukaryota</taxon>
        <taxon>Viridiplantae</taxon>
        <taxon>Streptophyta</taxon>
        <taxon>Embryophyta</taxon>
        <taxon>Tracheophyta</taxon>
        <taxon>Spermatophyta</taxon>
        <taxon>Magnoliopsida</taxon>
        <taxon>eudicotyledons</taxon>
        <taxon>Gunneridae</taxon>
        <taxon>Pentapetalae</taxon>
        <taxon>rosids</taxon>
        <taxon>fabids</taxon>
        <taxon>Fabales</taxon>
        <taxon>Fabaceae</taxon>
        <taxon>Papilionoideae</taxon>
        <taxon>50 kb inversion clade</taxon>
        <taxon>NPAAA clade</taxon>
        <taxon>indigoferoid/millettioid clade</taxon>
        <taxon>Phaseoleae</taxon>
        <taxon>Phaseolus</taxon>
    </lineage>
</organism>
<dbReference type="OrthoDB" id="2113341at2759"/>
<evidence type="ECO:0000313" key="23">
    <source>
        <dbReference type="Proteomes" id="UP000000226"/>
    </source>
</evidence>
<protein>
    <recommendedName>
        <fullName evidence="5 20">Peroxidase</fullName>
        <ecNumber evidence="5 20">1.11.1.7</ecNumber>
    </recommendedName>
</protein>
<evidence type="ECO:0000256" key="1">
    <source>
        <dbReference type="ARBA" id="ARBA00000189"/>
    </source>
</evidence>
<evidence type="ECO:0000256" key="3">
    <source>
        <dbReference type="ARBA" id="ARBA00004613"/>
    </source>
</evidence>
<feature type="disulfide bond" evidence="19">
    <location>
        <begin position="214"/>
        <end position="240"/>
    </location>
</feature>
<dbReference type="Pfam" id="PF00141">
    <property type="entry name" value="peroxidase"/>
    <property type="match status" value="1"/>
</dbReference>
<keyword evidence="9 20" id="KW-0732">Signal</keyword>
<dbReference type="CDD" id="cd00693">
    <property type="entry name" value="secretory_peroxidase"/>
    <property type="match status" value="1"/>
</dbReference>
<dbReference type="EC" id="1.11.1.7" evidence="5 20"/>
<dbReference type="PRINTS" id="PR00458">
    <property type="entry name" value="PEROXIDASE"/>
</dbReference>
<feature type="binding site" evidence="17">
    <location>
        <position position="252"/>
    </location>
    <ligand>
        <name>Ca(2+)</name>
        <dbReference type="ChEBI" id="CHEBI:29108"/>
        <label>2</label>
    </ligand>
</feature>
<dbReference type="AlphaFoldDB" id="V7C3V1"/>
<keyword evidence="6 20" id="KW-0575">Peroxidase</keyword>
<dbReference type="InterPro" id="IPR019794">
    <property type="entry name" value="Peroxidases_AS"/>
</dbReference>
<keyword evidence="14" id="KW-0325">Glycoprotein</keyword>
<keyword evidence="11 20" id="KW-0560">Oxidoreductase</keyword>
<dbReference type="SMR" id="V7C3V1"/>
<evidence type="ECO:0000256" key="10">
    <source>
        <dbReference type="ARBA" id="ARBA00022837"/>
    </source>
</evidence>
<comment type="function">
    <text evidence="2">Removal of H(2)O(2), oxidation of toxic reductants, biosynthesis and degradation of lignin, suberization, auxin catabolism, response to environmental stresses such as wounding, pathogen attack and oxidative stress. These functions might be dependent on each isozyme/isoform in each plant tissue.</text>
</comment>
<dbReference type="Gramene" id="ESW23965">
    <property type="protein sequence ID" value="ESW23965"/>
    <property type="gene ID" value="PHAVU_004G090800g"/>
</dbReference>
<dbReference type="Proteomes" id="UP000000226">
    <property type="component" value="Chromosome 4"/>
</dbReference>
<sequence>MARVSSLFHSLFLISSLLLASQTLVSSRTLEKRPPLVPGLSWNYYFPLECPNLEWIIRTNLQKAFKKNTGLAPGILRLFFHDCFANGCDASILLNAPDGKDEKSHPANIGIRPEALQAIEELRSLIYKLCLPVVSCSDILVVAAREAVRQLGGPDFDVPLGRKDSLTFDLNGPNNLPPPFFRTDQLLEVFGKRNFDATDVVALSGAHTYGRAHCSSLANRTIESDPPIDPDFKNKLVATCPTPASSNTVDLDARTPTKFDNMYYINLLNRQGVFTSDQDLASHPQTKEIVNQFASNQMEFFDRFEDAFVKVSQIDVITSRQGKGEIRDRCFVPNEKVSVEAVVVEKVVEFAEAGSFVF</sequence>
<evidence type="ECO:0000256" key="18">
    <source>
        <dbReference type="PIRSR" id="PIRSR600823-4"/>
    </source>
</evidence>
<evidence type="ECO:0000256" key="13">
    <source>
        <dbReference type="ARBA" id="ARBA00023157"/>
    </source>
</evidence>
<dbReference type="Gene3D" id="1.10.520.10">
    <property type="match status" value="1"/>
</dbReference>
<evidence type="ECO:0000259" key="21">
    <source>
        <dbReference type="PROSITE" id="PS50873"/>
    </source>
</evidence>
<evidence type="ECO:0000256" key="5">
    <source>
        <dbReference type="ARBA" id="ARBA00012313"/>
    </source>
</evidence>
<evidence type="ECO:0000256" key="2">
    <source>
        <dbReference type="ARBA" id="ARBA00002322"/>
    </source>
</evidence>
<feature type="binding site" evidence="17">
    <location>
        <position position="260"/>
    </location>
    <ligand>
        <name>Ca(2+)</name>
        <dbReference type="ChEBI" id="CHEBI:29108"/>
        <label>2</label>
    </ligand>
</feature>